<accession>K7YSX1</accession>
<reference evidence="3 4" key="1">
    <citation type="journal article" date="2012" name="Proc. Natl. Acad. Sci. U.S.A.">
        <title>Genome streamlining and chemical defense in a coral reef symbiosis.</title>
        <authorList>
            <person name="Kwan J.C."/>
            <person name="Donia M.S."/>
            <person name="Han A.W."/>
            <person name="Hirose E."/>
            <person name="Haygood M.G."/>
            <person name="Schmidt E.W."/>
        </authorList>
    </citation>
    <scope>NUCLEOTIDE SEQUENCE [LARGE SCALE GENOMIC DNA]</scope>
    <source>
        <strain evidence="3 4">L2</strain>
    </source>
</reference>
<sequence>MINFILNKIEEACSYISNTETMMVTVGCIGQTIFTLRFLVQWLQSEIIRKSVIPLSFWYLSISGGVLLFMYALWRQDLVFIFGQGTGILIYIRNLWIIHKERKKNR</sequence>
<evidence type="ECO:0000256" key="1">
    <source>
        <dbReference type="SAM" id="Phobius"/>
    </source>
</evidence>
<dbReference type="KEGG" id="thal:A1OE_1515"/>
<evidence type="ECO:0000313" key="4">
    <source>
        <dbReference type="Proteomes" id="UP000010077"/>
    </source>
</evidence>
<dbReference type="Gene3D" id="1.20.1280.290">
    <property type="match status" value="1"/>
</dbReference>
<keyword evidence="1" id="KW-0472">Membrane</keyword>
<proteinExistence type="predicted"/>
<feature type="domain" description="Lipid A biosynthesis N-terminal" evidence="2">
    <location>
        <begin position="26"/>
        <end position="97"/>
    </location>
</feature>
<dbReference type="SMART" id="SM01259">
    <property type="entry name" value="LAB_N"/>
    <property type="match status" value="1"/>
</dbReference>
<dbReference type="HOGENOM" id="CLU_161206_1_1_5"/>
<dbReference type="STRING" id="1193729.A1OE_1515"/>
<dbReference type="GO" id="GO:0016020">
    <property type="term" value="C:membrane"/>
    <property type="evidence" value="ECO:0007669"/>
    <property type="project" value="GOC"/>
</dbReference>
<dbReference type="AlphaFoldDB" id="K7YSX1"/>
<keyword evidence="1" id="KW-1133">Transmembrane helix</keyword>
<name>K7YSX1_9PROT</name>
<dbReference type="GO" id="GO:0008915">
    <property type="term" value="F:lipid-A-disaccharide synthase activity"/>
    <property type="evidence" value="ECO:0007669"/>
    <property type="project" value="InterPro"/>
</dbReference>
<keyword evidence="4" id="KW-1185">Reference proteome</keyword>
<dbReference type="InterPro" id="IPR014546">
    <property type="entry name" value="UCP028440_lipidA_biosyn"/>
</dbReference>
<evidence type="ECO:0000313" key="3">
    <source>
        <dbReference type="EMBL" id="AFX99684.1"/>
    </source>
</evidence>
<dbReference type="Proteomes" id="UP000010077">
    <property type="component" value="Chromosome"/>
</dbReference>
<dbReference type="GO" id="GO:0009245">
    <property type="term" value="P:lipid A biosynthetic process"/>
    <property type="evidence" value="ECO:0007669"/>
    <property type="project" value="InterPro"/>
</dbReference>
<keyword evidence="1" id="KW-0812">Transmembrane</keyword>
<feature type="transmembrane region" description="Helical" evidence="1">
    <location>
        <begin position="78"/>
        <end position="96"/>
    </location>
</feature>
<dbReference type="InterPro" id="IPR011499">
    <property type="entry name" value="Lipid_A_biosynth_N"/>
</dbReference>
<gene>
    <name evidence="3" type="ORF">A1OE_1515</name>
</gene>
<feature type="transmembrane region" description="Helical" evidence="1">
    <location>
        <begin position="52"/>
        <end position="72"/>
    </location>
</feature>
<dbReference type="RefSeq" id="WP_015089182.1">
    <property type="nucleotide sequence ID" value="NC_019566.1"/>
</dbReference>
<dbReference type="EMBL" id="CP003539">
    <property type="protein sequence ID" value="AFX99684.1"/>
    <property type="molecule type" value="Genomic_DNA"/>
</dbReference>
<dbReference type="PIRSF" id="PIRSF028440">
    <property type="entry name" value="UCP_LAB_N"/>
    <property type="match status" value="1"/>
</dbReference>
<evidence type="ECO:0000259" key="2">
    <source>
        <dbReference type="SMART" id="SM01259"/>
    </source>
</evidence>
<organism evidence="3 4">
    <name type="scientific">Candidatus Endolissoclinum faulkneri L2</name>
    <dbReference type="NCBI Taxonomy" id="1193729"/>
    <lineage>
        <taxon>Bacteria</taxon>
        <taxon>Pseudomonadati</taxon>
        <taxon>Pseudomonadota</taxon>
        <taxon>Alphaproteobacteria</taxon>
        <taxon>Rhodospirillales</taxon>
        <taxon>Rhodospirillaceae</taxon>
        <taxon>Candidatus Endolissoclinum</taxon>
    </lineage>
</organism>
<dbReference type="OrthoDB" id="9793186at2"/>
<protein>
    <submittedName>
        <fullName evidence="3">Lipid A Biosynthesis N-terminal domain protein</fullName>
    </submittedName>
</protein>
<dbReference type="Pfam" id="PF07578">
    <property type="entry name" value="LAB_N"/>
    <property type="match status" value="1"/>
</dbReference>
<dbReference type="eggNOG" id="COG3952">
    <property type="taxonomic scope" value="Bacteria"/>
</dbReference>